<dbReference type="AlphaFoldDB" id="A0ABD2W5L0"/>
<protein>
    <recommendedName>
        <fullName evidence="4">DUF1758 domain-containing protein</fullName>
    </recommendedName>
</protein>
<evidence type="ECO:0000313" key="3">
    <source>
        <dbReference type="Proteomes" id="UP001627154"/>
    </source>
</evidence>
<proteinExistence type="predicted"/>
<feature type="compositionally biased region" description="Low complexity" evidence="1">
    <location>
        <begin position="408"/>
        <end position="425"/>
    </location>
</feature>
<gene>
    <name evidence="2" type="ORF">TKK_017083</name>
</gene>
<dbReference type="PANTHER" id="PTHR47331">
    <property type="entry name" value="PHD-TYPE DOMAIN-CONTAINING PROTEIN"/>
    <property type="match status" value="1"/>
</dbReference>
<comment type="caution">
    <text evidence="2">The sequence shown here is derived from an EMBL/GenBank/DDBJ whole genome shotgun (WGS) entry which is preliminary data.</text>
</comment>
<dbReference type="InterPro" id="IPR005312">
    <property type="entry name" value="DUF1759"/>
</dbReference>
<reference evidence="2 3" key="1">
    <citation type="journal article" date="2024" name="bioRxiv">
        <title>A reference genome for Trichogramma kaykai: A tiny desert-dwelling parasitoid wasp with competing sex-ratio distorters.</title>
        <authorList>
            <person name="Culotta J."/>
            <person name="Lindsey A.R."/>
        </authorList>
    </citation>
    <scope>NUCLEOTIDE SEQUENCE [LARGE SCALE GENOMIC DNA]</scope>
    <source>
        <strain evidence="2 3">KSX58</strain>
    </source>
</reference>
<dbReference type="PANTHER" id="PTHR47331:SF5">
    <property type="entry name" value="RIBONUCLEASE H"/>
    <property type="match status" value="1"/>
</dbReference>
<keyword evidence="3" id="KW-1185">Reference proteome</keyword>
<feature type="region of interest" description="Disordered" evidence="1">
    <location>
        <begin position="399"/>
        <end position="425"/>
    </location>
</feature>
<evidence type="ECO:0000313" key="2">
    <source>
        <dbReference type="EMBL" id="KAL3388014.1"/>
    </source>
</evidence>
<organism evidence="2 3">
    <name type="scientific">Trichogramma kaykai</name>
    <dbReference type="NCBI Taxonomy" id="54128"/>
    <lineage>
        <taxon>Eukaryota</taxon>
        <taxon>Metazoa</taxon>
        <taxon>Ecdysozoa</taxon>
        <taxon>Arthropoda</taxon>
        <taxon>Hexapoda</taxon>
        <taxon>Insecta</taxon>
        <taxon>Pterygota</taxon>
        <taxon>Neoptera</taxon>
        <taxon>Endopterygota</taxon>
        <taxon>Hymenoptera</taxon>
        <taxon>Apocrita</taxon>
        <taxon>Proctotrupomorpha</taxon>
        <taxon>Chalcidoidea</taxon>
        <taxon>Trichogrammatidae</taxon>
        <taxon>Trichogramma</taxon>
    </lineage>
</organism>
<sequence>MASEVARKRGTLKGRLTVLKGLISNNEVDPLNASIRFERVTDLFREYESLVEGLVNEEGNLEADQARIVENEYYEMATRIRTLMIPNSSNPGTSSSFGIPVGNSTMIERQQLVKLPIANLPQFDGNHEKWLSFKNTFLSMIDARTDVDDLNKFLYLRDCLKGSAFNKLALYDASAENYARAWKTLTDEYEKRRVLIAKHYDGIIDIPSLTVASSEGLTRIIDDARQHISMLESLKVKIDKGMIVRTIEKKLPIDVRMKWEETLSFDEFPTFEQLCKFISEYVFRINSLNTNSVQRNASFNNKRRNEHPHNNSSKTRKIDSVAKTFVTSFQNNCAYCKNAHPIYKCEEFEKLKVQQRWEVVKSKKLCRNCLRTHTGPCSLSHCKLCDRFHNTLLHDESVRSNSTRARKSNNTNANSPNSSNEDASL</sequence>
<dbReference type="Pfam" id="PF03564">
    <property type="entry name" value="DUF1759"/>
    <property type="match status" value="1"/>
</dbReference>
<dbReference type="EMBL" id="JBJJXI010000136">
    <property type="protein sequence ID" value="KAL3388014.1"/>
    <property type="molecule type" value="Genomic_DNA"/>
</dbReference>
<evidence type="ECO:0008006" key="4">
    <source>
        <dbReference type="Google" id="ProtNLM"/>
    </source>
</evidence>
<dbReference type="Proteomes" id="UP001627154">
    <property type="component" value="Unassembled WGS sequence"/>
</dbReference>
<evidence type="ECO:0000256" key="1">
    <source>
        <dbReference type="SAM" id="MobiDB-lite"/>
    </source>
</evidence>
<accession>A0ABD2W5L0</accession>
<name>A0ABD2W5L0_9HYME</name>